<organism evidence="3 4">
    <name type="scientific">Camelliibacillus cellulosilyticus</name>
    <dbReference type="NCBI Taxonomy" id="2174486"/>
    <lineage>
        <taxon>Bacteria</taxon>
        <taxon>Bacillati</taxon>
        <taxon>Bacillota</taxon>
        <taxon>Bacilli</taxon>
        <taxon>Bacillales</taxon>
        <taxon>Sporolactobacillaceae</taxon>
        <taxon>Camelliibacillus</taxon>
    </lineage>
</organism>
<feature type="chain" id="PRO_5045809900" evidence="2">
    <location>
        <begin position="21"/>
        <end position="274"/>
    </location>
</feature>
<evidence type="ECO:0000313" key="4">
    <source>
        <dbReference type="Proteomes" id="UP001596022"/>
    </source>
</evidence>
<feature type="region of interest" description="Disordered" evidence="1">
    <location>
        <begin position="20"/>
        <end position="43"/>
    </location>
</feature>
<evidence type="ECO:0000256" key="2">
    <source>
        <dbReference type="SAM" id="SignalP"/>
    </source>
</evidence>
<name>A0ABV9GMA7_9BACL</name>
<dbReference type="InterPro" id="IPR025548">
    <property type="entry name" value="YfkD"/>
</dbReference>
<dbReference type="Pfam" id="PF14167">
    <property type="entry name" value="YfkD"/>
    <property type="match status" value="1"/>
</dbReference>
<accession>A0ABV9GMA7</accession>
<dbReference type="RefSeq" id="WP_376846398.1">
    <property type="nucleotide sequence ID" value="NZ_JBHSFW010000007.1"/>
</dbReference>
<sequence>MKKFLIALCVSLLVSSPAVAKEHKAPKPPKQTKQVPETSHENIRVPKSVVDISKLNTYPNPTQNEPELQPSPMAKGLLKNANVPIENLALIRLLNESTIHTSKLSIGYRAKIYLGNWPLNYQSNKTTINWEYKKINENRVDNRGTIQPQKLVYFQEEQAKVMGGLTAQVPDENEVKKLMMMKASSKIEMPIAFTTYVGRGTKIDRIYQVAPKKVGHLFGFVPAVNEKGKVTYGEVYLVLKGGSKRIEVKNITQQGIGAWIPIQDYIALRYNSTN</sequence>
<keyword evidence="2" id="KW-0732">Signal</keyword>
<evidence type="ECO:0000313" key="3">
    <source>
        <dbReference type="EMBL" id="MFC4619301.1"/>
    </source>
</evidence>
<feature type="signal peptide" evidence="2">
    <location>
        <begin position="1"/>
        <end position="20"/>
    </location>
</feature>
<keyword evidence="4" id="KW-1185">Reference proteome</keyword>
<protein>
    <submittedName>
        <fullName evidence="3">YfkD family protein</fullName>
    </submittedName>
</protein>
<gene>
    <name evidence="3" type="ORF">ACFO4N_11315</name>
</gene>
<evidence type="ECO:0000256" key="1">
    <source>
        <dbReference type="SAM" id="MobiDB-lite"/>
    </source>
</evidence>
<comment type="caution">
    <text evidence="3">The sequence shown here is derived from an EMBL/GenBank/DDBJ whole genome shotgun (WGS) entry which is preliminary data.</text>
</comment>
<reference evidence="4" key="1">
    <citation type="journal article" date="2019" name="Int. J. Syst. Evol. Microbiol.">
        <title>The Global Catalogue of Microorganisms (GCM) 10K type strain sequencing project: providing services to taxonomists for standard genome sequencing and annotation.</title>
        <authorList>
            <consortium name="The Broad Institute Genomics Platform"/>
            <consortium name="The Broad Institute Genome Sequencing Center for Infectious Disease"/>
            <person name="Wu L."/>
            <person name="Ma J."/>
        </authorList>
    </citation>
    <scope>NUCLEOTIDE SEQUENCE [LARGE SCALE GENOMIC DNA]</scope>
    <source>
        <strain evidence="4">CGMCC 1.16306</strain>
    </source>
</reference>
<dbReference type="EMBL" id="JBHSFW010000007">
    <property type="protein sequence ID" value="MFC4619301.1"/>
    <property type="molecule type" value="Genomic_DNA"/>
</dbReference>
<dbReference type="Proteomes" id="UP001596022">
    <property type="component" value="Unassembled WGS sequence"/>
</dbReference>
<proteinExistence type="predicted"/>